<feature type="signal peptide" evidence="1">
    <location>
        <begin position="1"/>
        <end position="21"/>
    </location>
</feature>
<keyword evidence="1" id="KW-0732">Signal</keyword>
<dbReference type="STRING" id="1045558.SAMN05216175_105149"/>
<dbReference type="PROSITE" id="PS51257">
    <property type="entry name" value="PROKAR_LIPOPROTEIN"/>
    <property type="match status" value="1"/>
</dbReference>
<dbReference type="RefSeq" id="WP_090727182.1">
    <property type="nucleotide sequence ID" value="NZ_FOOU01000005.1"/>
</dbReference>
<dbReference type="PANTHER" id="PTHR35535">
    <property type="entry name" value="HEAT SHOCK PROTEIN HSLJ"/>
    <property type="match status" value="1"/>
</dbReference>
<evidence type="ECO:0000256" key="1">
    <source>
        <dbReference type="SAM" id="SignalP"/>
    </source>
</evidence>
<gene>
    <name evidence="3" type="ORF">SAMN05216175_105149</name>
</gene>
<dbReference type="PANTHER" id="PTHR35535:SF1">
    <property type="entry name" value="HEAT SHOCK PROTEIN HSLJ"/>
    <property type="match status" value="1"/>
</dbReference>
<dbReference type="Gene3D" id="2.40.128.270">
    <property type="match status" value="1"/>
</dbReference>
<dbReference type="OrthoDB" id="5348860at2"/>
<feature type="domain" description="DUF306" evidence="2">
    <location>
        <begin position="37"/>
        <end position="139"/>
    </location>
</feature>
<reference evidence="4" key="1">
    <citation type="submission" date="2016-10" db="EMBL/GenBank/DDBJ databases">
        <authorList>
            <person name="Varghese N."/>
            <person name="Submissions S."/>
        </authorList>
    </citation>
    <scope>NUCLEOTIDE SEQUENCE [LARGE SCALE GENOMIC DNA]</scope>
    <source>
        <strain evidence="4">CGMCC 1.10971</strain>
    </source>
</reference>
<dbReference type="Pfam" id="PF03724">
    <property type="entry name" value="META"/>
    <property type="match status" value="1"/>
</dbReference>
<dbReference type="InterPro" id="IPR005184">
    <property type="entry name" value="DUF306_Meta_HslJ"/>
</dbReference>
<evidence type="ECO:0000313" key="3">
    <source>
        <dbReference type="EMBL" id="SFG31777.1"/>
    </source>
</evidence>
<dbReference type="EMBL" id="FOOU01000005">
    <property type="protein sequence ID" value="SFG31777.1"/>
    <property type="molecule type" value="Genomic_DNA"/>
</dbReference>
<protein>
    <submittedName>
        <fullName evidence="3">Heat shock protein HslJ</fullName>
    </submittedName>
</protein>
<evidence type="ECO:0000259" key="2">
    <source>
        <dbReference type="Pfam" id="PF03724"/>
    </source>
</evidence>
<evidence type="ECO:0000313" key="4">
    <source>
        <dbReference type="Proteomes" id="UP000198623"/>
    </source>
</evidence>
<proteinExistence type="predicted"/>
<name>A0A1I2QZQ5_9GAMM</name>
<sequence>MLRIVCIILFSLLAVSCKTTSLDTARQANQHSYPVTSLKNSSWNVPSVASRGLMDYPKLTFTFKETEISGFSGCNQFRGSYTVLDSRLEIDELITTRKLCSKVVMFQEYLLLNELKKTLVLSMTDNRVIQLTNNTGEVTILSMQ</sequence>
<keyword evidence="3" id="KW-0346">Stress response</keyword>
<organism evidence="3 4">
    <name type="scientific">Neptunomonas qingdaonensis</name>
    <dbReference type="NCBI Taxonomy" id="1045558"/>
    <lineage>
        <taxon>Bacteria</taxon>
        <taxon>Pseudomonadati</taxon>
        <taxon>Pseudomonadota</taxon>
        <taxon>Gammaproteobacteria</taxon>
        <taxon>Oceanospirillales</taxon>
        <taxon>Oceanospirillaceae</taxon>
        <taxon>Neptunomonas</taxon>
    </lineage>
</organism>
<dbReference type="InterPro" id="IPR038670">
    <property type="entry name" value="HslJ-like_sf"/>
</dbReference>
<keyword evidence="4" id="KW-1185">Reference proteome</keyword>
<accession>A0A1I2QZQ5</accession>
<dbReference type="AlphaFoldDB" id="A0A1I2QZQ5"/>
<feature type="chain" id="PRO_5011658570" evidence="1">
    <location>
        <begin position="22"/>
        <end position="144"/>
    </location>
</feature>
<dbReference type="InterPro" id="IPR053147">
    <property type="entry name" value="Hsp_HslJ-like"/>
</dbReference>
<dbReference type="Proteomes" id="UP000198623">
    <property type="component" value="Unassembled WGS sequence"/>
</dbReference>